<dbReference type="AlphaFoldDB" id="A0A3N4YQP6"/>
<feature type="compositionally biased region" description="Low complexity" evidence="1">
    <location>
        <begin position="251"/>
        <end position="264"/>
    </location>
</feature>
<sequence>MSILTKVLEAFTAEAAVFRDLAASAPAADWDLVTPADPWTIKDQVAHLTFIFDLAAAAAADPEKFRAMTAPVGEKGFDAAVNAVLARYNQGPKETMLEAFDRQTASVTGALGAQDPDGVVPWLVNPLPPHILTTAGMIELFAHGQDIADARGVEVPRTDRVAYLLPFIHRTIPFGYETRGLEPPARAFRFAVELPGGDPFQVGPEDAPNVVCGAAVDLALLATRRRHPDDLSLHASGPDAADYLEVAQAYRGPAGPGRSPRGAATSRTPESTAATP</sequence>
<dbReference type="Pfam" id="PF11716">
    <property type="entry name" value="MDMPI_N"/>
    <property type="match status" value="1"/>
</dbReference>
<keyword evidence="4" id="KW-1185">Reference proteome</keyword>
<feature type="region of interest" description="Disordered" evidence="1">
    <location>
        <begin position="247"/>
        <end position="276"/>
    </location>
</feature>
<dbReference type="RefSeq" id="WP_170176988.1">
    <property type="nucleotide sequence ID" value="NZ_RKQZ01000001.1"/>
</dbReference>
<comment type="caution">
    <text evidence="3">The sequence shown here is derived from an EMBL/GenBank/DDBJ whole genome shotgun (WGS) entry which is preliminary data.</text>
</comment>
<accession>A0A3N4YQP6</accession>
<dbReference type="EMBL" id="RKQZ01000001">
    <property type="protein sequence ID" value="RPF20810.1"/>
    <property type="molecule type" value="Genomic_DNA"/>
</dbReference>
<evidence type="ECO:0000313" key="3">
    <source>
        <dbReference type="EMBL" id="RPF20810.1"/>
    </source>
</evidence>
<name>A0A3N4YQP6_9MICO</name>
<dbReference type="InterPro" id="IPR024344">
    <property type="entry name" value="MDMPI_metal-binding"/>
</dbReference>
<dbReference type="NCBIfam" id="TIGR03083">
    <property type="entry name" value="maleylpyruvate isomerase family mycothiol-dependent enzyme"/>
    <property type="match status" value="1"/>
</dbReference>
<gene>
    <name evidence="3" type="ORF">EDD34_1417</name>
</gene>
<dbReference type="Proteomes" id="UP000280501">
    <property type="component" value="Unassembled WGS sequence"/>
</dbReference>
<organism evidence="3 4">
    <name type="scientific">Myceligenerans xiligouense</name>
    <dbReference type="NCBI Taxonomy" id="253184"/>
    <lineage>
        <taxon>Bacteria</taxon>
        <taxon>Bacillati</taxon>
        <taxon>Actinomycetota</taxon>
        <taxon>Actinomycetes</taxon>
        <taxon>Micrococcales</taxon>
        <taxon>Promicromonosporaceae</taxon>
        <taxon>Myceligenerans</taxon>
    </lineage>
</organism>
<feature type="compositionally biased region" description="Polar residues" evidence="1">
    <location>
        <begin position="265"/>
        <end position="276"/>
    </location>
</feature>
<reference evidence="3 4" key="1">
    <citation type="submission" date="2018-11" db="EMBL/GenBank/DDBJ databases">
        <title>Sequencing the genomes of 1000 actinobacteria strains.</title>
        <authorList>
            <person name="Klenk H.-P."/>
        </authorList>
    </citation>
    <scope>NUCLEOTIDE SEQUENCE [LARGE SCALE GENOMIC DNA]</scope>
    <source>
        <strain evidence="3 4">DSM 15700</strain>
    </source>
</reference>
<protein>
    <submittedName>
        <fullName evidence="3">Uncharacterized protein (TIGR03084 family)</fullName>
    </submittedName>
</protein>
<evidence type="ECO:0000313" key="4">
    <source>
        <dbReference type="Proteomes" id="UP000280501"/>
    </source>
</evidence>
<evidence type="ECO:0000256" key="1">
    <source>
        <dbReference type="SAM" id="MobiDB-lite"/>
    </source>
</evidence>
<dbReference type="InterPro" id="IPR034660">
    <property type="entry name" value="DinB/YfiT-like"/>
</dbReference>
<evidence type="ECO:0000259" key="2">
    <source>
        <dbReference type="Pfam" id="PF11716"/>
    </source>
</evidence>
<dbReference type="SUPFAM" id="SSF109854">
    <property type="entry name" value="DinB/YfiT-like putative metalloenzymes"/>
    <property type="match status" value="1"/>
</dbReference>
<dbReference type="GO" id="GO:0046872">
    <property type="term" value="F:metal ion binding"/>
    <property type="evidence" value="ECO:0007669"/>
    <property type="project" value="InterPro"/>
</dbReference>
<proteinExistence type="predicted"/>
<dbReference type="InterPro" id="IPR017517">
    <property type="entry name" value="Maleyloyr_isom"/>
</dbReference>
<dbReference type="Gene3D" id="1.20.120.450">
    <property type="entry name" value="dinb family like domain"/>
    <property type="match status" value="1"/>
</dbReference>
<feature type="domain" description="Mycothiol-dependent maleylpyruvate isomerase metal-binding" evidence="2">
    <location>
        <begin position="12"/>
        <end position="148"/>
    </location>
</feature>